<feature type="compositionally biased region" description="Polar residues" evidence="2">
    <location>
        <begin position="226"/>
        <end position="240"/>
    </location>
</feature>
<feature type="compositionally biased region" description="Polar residues" evidence="2">
    <location>
        <begin position="13"/>
        <end position="31"/>
    </location>
</feature>
<dbReference type="AlphaFoldDB" id="A0AA39WJV8"/>
<keyword evidence="1" id="KW-0175">Coiled coil</keyword>
<feature type="compositionally biased region" description="Basic residues" evidence="2">
    <location>
        <begin position="1"/>
        <end position="12"/>
    </location>
</feature>
<feature type="region of interest" description="Disordered" evidence="2">
    <location>
        <begin position="550"/>
        <end position="581"/>
    </location>
</feature>
<feature type="compositionally biased region" description="Basic residues" evidence="2">
    <location>
        <begin position="551"/>
        <end position="563"/>
    </location>
</feature>
<dbReference type="Proteomes" id="UP001175000">
    <property type="component" value="Unassembled WGS sequence"/>
</dbReference>
<feature type="compositionally biased region" description="Pro residues" evidence="2">
    <location>
        <begin position="181"/>
        <end position="192"/>
    </location>
</feature>
<name>A0AA39WJV8_9PEZI</name>
<proteinExistence type="predicted"/>
<gene>
    <name evidence="3" type="ORF">B0T14DRAFT_568329</name>
</gene>
<dbReference type="EMBL" id="JAULSU010000005">
    <property type="protein sequence ID" value="KAK0616750.1"/>
    <property type="molecule type" value="Genomic_DNA"/>
</dbReference>
<protein>
    <submittedName>
        <fullName evidence="3">Uncharacterized protein</fullName>
    </submittedName>
</protein>
<accession>A0AA39WJV8</accession>
<organism evidence="3 4">
    <name type="scientific">Immersiella caudata</name>
    <dbReference type="NCBI Taxonomy" id="314043"/>
    <lineage>
        <taxon>Eukaryota</taxon>
        <taxon>Fungi</taxon>
        <taxon>Dikarya</taxon>
        <taxon>Ascomycota</taxon>
        <taxon>Pezizomycotina</taxon>
        <taxon>Sordariomycetes</taxon>
        <taxon>Sordariomycetidae</taxon>
        <taxon>Sordariales</taxon>
        <taxon>Lasiosphaeriaceae</taxon>
        <taxon>Immersiella</taxon>
    </lineage>
</organism>
<reference evidence="3" key="1">
    <citation type="submission" date="2023-06" db="EMBL/GenBank/DDBJ databases">
        <title>Genome-scale phylogeny and comparative genomics of the fungal order Sordariales.</title>
        <authorList>
            <consortium name="Lawrence Berkeley National Laboratory"/>
            <person name="Hensen N."/>
            <person name="Bonometti L."/>
            <person name="Westerberg I."/>
            <person name="Brannstrom I.O."/>
            <person name="Guillou S."/>
            <person name="Cros-Aarteil S."/>
            <person name="Calhoun S."/>
            <person name="Haridas S."/>
            <person name="Kuo A."/>
            <person name="Mondo S."/>
            <person name="Pangilinan J."/>
            <person name="Riley R."/>
            <person name="Labutti K."/>
            <person name="Andreopoulos B."/>
            <person name="Lipzen A."/>
            <person name="Chen C."/>
            <person name="Yanf M."/>
            <person name="Daum C."/>
            <person name="Ng V."/>
            <person name="Clum A."/>
            <person name="Steindorff A."/>
            <person name="Ohm R."/>
            <person name="Martin F."/>
            <person name="Silar P."/>
            <person name="Natvig D."/>
            <person name="Lalanne C."/>
            <person name="Gautier V."/>
            <person name="Ament-Velasquez S.L."/>
            <person name="Kruys A."/>
            <person name="Hutchinson M.I."/>
            <person name="Powell A.J."/>
            <person name="Barry K."/>
            <person name="Miller A.N."/>
            <person name="Grigoriev I.V."/>
            <person name="Debuchy R."/>
            <person name="Gladieux P."/>
            <person name="Thoren M.H."/>
            <person name="Johannesson H."/>
        </authorList>
    </citation>
    <scope>NUCLEOTIDE SEQUENCE</scope>
    <source>
        <strain evidence="3">CBS 606.72</strain>
    </source>
</reference>
<evidence type="ECO:0000313" key="4">
    <source>
        <dbReference type="Proteomes" id="UP001175000"/>
    </source>
</evidence>
<sequence>METSAPKRRRTSPRTSVAVQPENQAESTPAEQPSGLKAAAKRPSFASPTKASLERYNPDILRRRPSPPKQSRSEQKPPLSASRPTSRGSFGGLSRAIATHFEEREDAGDGSPEELHNIRGGELLSEGGSVLRSPARRPATRRTTNSQSRSLPPPGPSDDEILDPFARGGLRRSPPREALPEPVPEPELPPTPEHPDPVVSTPPSGIHNTPSRRPRRSKALAEKIKSSSPLKNPPVTSSPGQDEALPVFKLPARPSKPSKLSKSIQPKDTRVPTTAELRGLQPEDPDSEKKKLRDSLLAQIAELERDLSVATTENERLAQAYLSKSQPPPPGNKHQVLDLLRRHALPPEKEPETDTSASWLRSALDPVAFLPFSKLAEVQPSLFLPVDEDDKPEPPISHHPLPMTAEEALPFLQVFTPLAFTSCITTLPNPDSPAPSLLQRHFISAISTAPRGLFTARVEMTVDTRTMAVVDLAVPRLEPAAIAELTPFIERVVSKQAPLSSGTSNNVNVLMWAMGEWLRVAVQRARVWGVLEQELAGEKEALEEMVERMRERRQKQKRRRRRIRGEDRGEEEEVEEQDTADGKRFDTVELLPWMGRTSMDFEVPLLQGGGGADDTSMLRVQWRIGFDWTGEAKSEISVLVGVPGKWHKCDERGRLSGIPSLFDELIKGGETPLSAVRTVASLLAGEHRS</sequence>
<feature type="coiled-coil region" evidence="1">
    <location>
        <begin position="293"/>
        <end position="320"/>
    </location>
</feature>
<feature type="region of interest" description="Disordered" evidence="2">
    <location>
        <begin position="1"/>
        <end position="292"/>
    </location>
</feature>
<feature type="compositionally biased region" description="Acidic residues" evidence="2">
    <location>
        <begin position="568"/>
        <end position="579"/>
    </location>
</feature>
<feature type="compositionally biased region" description="Low complexity" evidence="2">
    <location>
        <begin position="120"/>
        <end position="129"/>
    </location>
</feature>
<evidence type="ECO:0000313" key="3">
    <source>
        <dbReference type="EMBL" id="KAK0616750.1"/>
    </source>
</evidence>
<comment type="caution">
    <text evidence="3">The sequence shown here is derived from an EMBL/GenBank/DDBJ whole genome shotgun (WGS) entry which is preliminary data.</text>
</comment>
<evidence type="ECO:0000256" key="2">
    <source>
        <dbReference type="SAM" id="MobiDB-lite"/>
    </source>
</evidence>
<keyword evidence="4" id="KW-1185">Reference proteome</keyword>
<feature type="compositionally biased region" description="Basic and acidic residues" evidence="2">
    <location>
        <begin position="52"/>
        <end position="62"/>
    </location>
</feature>
<evidence type="ECO:0000256" key="1">
    <source>
        <dbReference type="SAM" id="Coils"/>
    </source>
</evidence>